<dbReference type="Pfam" id="PF00133">
    <property type="entry name" value="tRNA-synt_1"/>
    <property type="match status" value="1"/>
</dbReference>
<evidence type="ECO:0000256" key="8">
    <source>
        <dbReference type="ARBA" id="ARBA00025217"/>
    </source>
</evidence>
<keyword evidence="4 10" id="KW-0547">Nucleotide-binding</keyword>
<reference evidence="12 13" key="1">
    <citation type="journal article" date="2015" name="Nature">
        <title>rRNA introns, odd ribosomes, and small enigmatic genomes across a large radiation of phyla.</title>
        <authorList>
            <person name="Brown C.T."/>
            <person name="Hug L.A."/>
            <person name="Thomas B.C."/>
            <person name="Sharon I."/>
            <person name="Castelle C.J."/>
            <person name="Singh A."/>
            <person name="Wilkins M.J."/>
            <person name="Williams K.H."/>
            <person name="Banfield J.F."/>
        </authorList>
    </citation>
    <scope>NUCLEOTIDE SEQUENCE [LARGE SCALE GENOMIC DNA]</scope>
</reference>
<dbReference type="InterPro" id="IPR002300">
    <property type="entry name" value="aa-tRNA-synth_Ia"/>
</dbReference>
<dbReference type="InterPro" id="IPR002301">
    <property type="entry name" value="Ile-tRNA-ligase"/>
</dbReference>
<evidence type="ECO:0000256" key="10">
    <source>
        <dbReference type="RuleBase" id="RU363035"/>
    </source>
</evidence>
<keyword evidence="5 10" id="KW-0067">ATP-binding</keyword>
<dbReference type="InterPro" id="IPR009008">
    <property type="entry name" value="Val/Leu/Ile-tRNA-synth_edit"/>
</dbReference>
<dbReference type="Gene3D" id="3.90.740.10">
    <property type="entry name" value="Valyl/Leucyl/Isoleucyl-tRNA synthetase, editing domain"/>
    <property type="match status" value="1"/>
</dbReference>
<dbReference type="PRINTS" id="PR00984">
    <property type="entry name" value="TRNASYNTHILE"/>
</dbReference>
<keyword evidence="7 10" id="KW-0030">Aminoacyl-tRNA synthetase</keyword>
<proteinExistence type="inferred from homology"/>
<evidence type="ECO:0000256" key="1">
    <source>
        <dbReference type="ARBA" id="ARBA00007078"/>
    </source>
</evidence>
<keyword evidence="3 10" id="KW-0436">Ligase</keyword>
<dbReference type="InterPro" id="IPR023586">
    <property type="entry name" value="Ile-tRNA-ligase_type2"/>
</dbReference>
<gene>
    <name evidence="12" type="ORF">UY19_C0015G0018</name>
</gene>
<evidence type="ECO:0000313" key="12">
    <source>
        <dbReference type="EMBL" id="KKU89378.1"/>
    </source>
</evidence>
<evidence type="ECO:0000256" key="6">
    <source>
        <dbReference type="ARBA" id="ARBA00022917"/>
    </source>
</evidence>
<comment type="function">
    <text evidence="8">Catalyzes the attachment of isoleucine to tRNA(Ile). As IleRS can inadvertently accommodate and process structurally similar amino acids such as valine, to avoid such errors it has two additional distinct tRNA(Ile)-dependent editing activities. One activity is designated as 'pretransfer' editing and involves the hydrolysis of activated Val-AMP. The other activity is designated 'posttransfer' editing and involves deacylation of mischarged Val-tRNA(Ile).</text>
</comment>
<accession>A0A0G1WGC0</accession>
<evidence type="ECO:0000259" key="11">
    <source>
        <dbReference type="Pfam" id="PF00133"/>
    </source>
</evidence>
<dbReference type="EMBL" id="LCPB01000015">
    <property type="protein sequence ID" value="KKU89378.1"/>
    <property type="molecule type" value="Genomic_DNA"/>
</dbReference>
<evidence type="ECO:0000256" key="9">
    <source>
        <dbReference type="ARBA" id="ARBA00048359"/>
    </source>
</evidence>
<dbReference type="GO" id="GO:0005524">
    <property type="term" value="F:ATP binding"/>
    <property type="evidence" value="ECO:0007669"/>
    <property type="project" value="UniProtKB-KW"/>
</dbReference>
<evidence type="ECO:0000256" key="7">
    <source>
        <dbReference type="ARBA" id="ARBA00023146"/>
    </source>
</evidence>
<dbReference type="GO" id="GO:0004822">
    <property type="term" value="F:isoleucine-tRNA ligase activity"/>
    <property type="evidence" value="ECO:0007669"/>
    <property type="project" value="UniProtKB-EC"/>
</dbReference>
<comment type="caution">
    <text evidence="12">The sequence shown here is derived from an EMBL/GenBank/DDBJ whole genome shotgun (WGS) entry which is preliminary data.</text>
</comment>
<dbReference type="Proteomes" id="UP000033882">
    <property type="component" value="Unassembled WGS sequence"/>
</dbReference>
<dbReference type="GO" id="GO:0006428">
    <property type="term" value="P:isoleucyl-tRNA aminoacylation"/>
    <property type="evidence" value="ECO:0007669"/>
    <property type="project" value="InterPro"/>
</dbReference>
<dbReference type="SUPFAM" id="SSF50677">
    <property type="entry name" value="ValRS/IleRS/LeuRS editing domain"/>
    <property type="match status" value="1"/>
</dbReference>
<dbReference type="AlphaFoldDB" id="A0A0G1WGC0"/>
<evidence type="ECO:0000256" key="3">
    <source>
        <dbReference type="ARBA" id="ARBA00022598"/>
    </source>
</evidence>
<organism evidence="12 13">
    <name type="scientific">Candidatus Wolfebacteria bacterium GW2011_GWA2_47_9b</name>
    <dbReference type="NCBI Taxonomy" id="1619005"/>
    <lineage>
        <taxon>Bacteria</taxon>
        <taxon>Candidatus Wolfeibacteriota</taxon>
    </lineage>
</organism>
<dbReference type="InterPro" id="IPR014729">
    <property type="entry name" value="Rossmann-like_a/b/a_fold"/>
</dbReference>
<dbReference type="PANTHER" id="PTHR42780">
    <property type="entry name" value="SOLEUCYL-TRNA SYNTHETASE"/>
    <property type="match status" value="1"/>
</dbReference>
<evidence type="ECO:0000256" key="4">
    <source>
        <dbReference type="ARBA" id="ARBA00022741"/>
    </source>
</evidence>
<dbReference type="SUPFAM" id="SSF52374">
    <property type="entry name" value="Nucleotidylyl transferase"/>
    <property type="match status" value="1"/>
</dbReference>
<sequence>MLKGRKKFTPSEVESEVLEFWRQDKTFERSLKKAAPKGDYVFYDGPPFATGLPHYGHILQSVIKDIVPRYQTMNGKRVQRRWGWDCHGLPVENLIEKELGLETKKDIENLGVETFNEAARGSVMSYAHDWKNIIPRIGRWVEMDKDYKTMDASFTESVMWVFKTLYDKGLVYEGRKSMHVCPRCETSLSNFEVALNYKDIDDISTFVKFAVEGEKDTYFIAWTTTPWTLPGNVALAVNAQAEYVTIEIKTEVGKERYILAKDRLDVIEGEYEIIEAVKGKDLVGKVYVPLFDYYQQGDLENCENGWKVYAGDFVTMEDGSGIVHIAPAFGADDMELARRNKLPFVQHVAMDGHFKPEVKDFPGLAVKPREDHKATDIEVIKWLAHHGNLLKKQKLVHSYPHCWRCETPLLNYSTSSWFVEVTKIRDTTRYGDAKNVVS</sequence>
<dbReference type="PATRIC" id="fig|1619005.3.peg.863"/>
<evidence type="ECO:0000313" key="13">
    <source>
        <dbReference type="Proteomes" id="UP000033882"/>
    </source>
</evidence>
<dbReference type="PANTHER" id="PTHR42780:SF1">
    <property type="entry name" value="ISOLEUCINE--TRNA LIGASE, CYTOPLASMIC"/>
    <property type="match status" value="1"/>
</dbReference>
<feature type="domain" description="Aminoacyl-tRNA synthetase class Ia" evidence="11">
    <location>
        <begin position="17"/>
        <end position="427"/>
    </location>
</feature>
<dbReference type="PROSITE" id="PS00178">
    <property type="entry name" value="AA_TRNA_LIGASE_I"/>
    <property type="match status" value="1"/>
</dbReference>
<comment type="similarity">
    <text evidence="1">Belongs to the class-I aminoacyl-tRNA synthetase family. IleS type 2 subfamily.</text>
</comment>
<dbReference type="GO" id="GO:0002161">
    <property type="term" value="F:aminoacyl-tRNA deacylase activity"/>
    <property type="evidence" value="ECO:0007669"/>
    <property type="project" value="InterPro"/>
</dbReference>
<dbReference type="InterPro" id="IPR001412">
    <property type="entry name" value="aa-tRNA-synth_I_CS"/>
</dbReference>
<evidence type="ECO:0000256" key="5">
    <source>
        <dbReference type="ARBA" id="ARBA00022840"/>
    </source>
</evidence>
<dbReference type="EC" id="6.1.1.5" evidence="2"/>
<protein>
    <recommendedName>
        <fullName evidence="2">isoleucine--tRNA ligase</fullName>
        <ecNumber evidence="2">6.1.1.5</ecNumber>
    </recommendedName>
</protein>
<comment type="catalytic activity">
    <reaction evidence="9">
        <text>tRNA(Ile) + L-isoleucine + ATP = L-isoleucyl-tRNA(Ile) + AMP + diphosphate</text>
        <dbReference type="Rhea" id="RHEA:11060"/>
        <dbReference type="Rhea" id="RHEA-COMP:9666"/>
        <dbReference type="Rhea" id="RHEA-COMP:9695"/>
        <dbReference type="ChEBI" id="CHEBI:30616"/>
        <dbReference type="ChEBI" id="CHEBI:33019"/>
        <dbReference type="ChEBI" id="CHEBI:58045"/>
        <dbReference type="ChEBI" id="CHEBI:78442"/>
        <dbReference type="ChEBI" id="CHEBI:78528"/>
        <dbReference type="ChEBI" id="CHEBI:456215"/>
        <dbReference type="EC" id="6.1.1.5"/>
    </reaction>
</comment>
<keyword evidence="6 10" id="KW-0648">Protein biosynthesis</keyword>
<dbReference type="Gene3D" id="3.40.50.620">
    <property type="entry name" value="HUPs"/>
    <property type="match status" value="1"/>
</dbReference>
<name>A0A0G1WGC0_9BACT</name>
<evidence type="ECO:0000256" key="2">
    <source>
        <dbReference type="ARBA" id="ARBA00013165"/>
    </source>
</evidence>